<reference evidence="2 3" key="1">
    <citation type="journal article" date="2015" name="Genome Announc.">
        <title>Draft Genome Sequence and Gene Annotation of the Entomopathogenic Fungus Verticillium hemipterigenum.</title>
        <authorList>
            <person name="Horn F."/>
            <person name="Habel A."/>
            <person name="Scharf D.H."/>
            <person name="Dworschak J."/>
            <person name="Brakhage A.A."/>
            <person name="Guthke R."/>
            <person name="Hertweck C."/>
            <person name="Linde J."/>
        </authorList>
    </citation>
    <scope>NUCLEOTIDE SEQUENCE [LARGE SCALE GENOMIC DNA]</scope>
</reference>
<evidence type="ECO:0000256" key="1">
    <source>
        <dbReference type="SAM" id="MobiDB-lite"/>
    </source>
</evidence>
<feature type="compositionally biased region" description="Low complexity" evidence="1">
    <location>
        <begin position="123"/>
        <end position="132"/>
    </location>
</feature>
<evidence type="ECO:0000313" key="2">
    <source>
        <dbReference type="EMBL" id="CEJ92888.1"/>
    </source>
</evidence>
<dbReference type="AlphaFoldDB" id="A0A0A1TNL5"/>
<protein>
    <submittedName>
        <fullName evidence="2">Uncharacterized protein</fullName>
    </submittedName>
</protein>
<dbReference type="HOGENOM" id="CLU_1750989_0_0_1"/>
<proteinExistence type="predicted"/>
<gene>
    <name evidence="2" type="ORF">VHEMI08515</name>
</gene>
<evidence type="ECO:0000313" key="3">
    <source>
        <dbReference type="Proteomes" id="UP000039046"/>
    </source>
</evidence>
<dbReference type="Proteomes" id="UP000039046">
    <property type="component" value="Unassembled WGS sequence"/>
</dbReference>
<keyword evidence="3" id="KW-1185">Reference proteome</keyword>
<accession>A0A0A1TNL5</accession>
<feature type="region of interest" description="Disordered" evidence="1">
    <location>
        <begin position="111"/>
        <end position="149"/>
    </location>
</feature>
<sequence>MIWYYCPSANINLITGYETPCSNVTLAPAQSSKAECPIKRCAFSNKGRRWRCCRCGSGPNQQAWCAMRTGRMGEAGRMTCDHGCCDNCTEFDDDFDDDVVSWRDRSTSVSDCSGWGSSTDGYAVSSPASSVSSEEEILITKRGKKQDKR</sequence>
<dbReference type="EMBL" id="CDHN01000005">
    <property type="protein sequence ID" value="CEJ92888.1"/>
    <property type="molecule type" value="Genomic_DNA"/>
</dbReference>
<dbReference type="OrthoDB" id="4629699at2759"/>
<name>A0A0A1TNL5_9HYPO</name>
<organism evidence="2 3">
    <name type="scientific">[Torrubiella] hemipterigena</name>
    <dbReference type="NCBI Taxonomy" id="1531966"/>
    <lineage>
        <taxon>Eukaryota</taxon>
        <taxon>Fungi</taxon>
        <taxon>Dikarya</taxon>
        <taxon>Ascomycota</taxon>
        <taxon>Pezizomycotina</taxon>
        <taxon>Sordariomycetes</taxon>
        <taxon>Hypocreomycetidae</taxon>
        <taxon>Hypocreales</taxon>
        <taxon>Clavicipitaceae</taxon>
        <taxon>Clavicipitaceae incertae sedis</taxon>
        <taxon>'Torrubiella' clade</taxon>
    </lineage>
</organism>